<proteinExistence type="predicted"/>
<evidence type="ECO:0000313" key="2">
    <source>
        <dbReference type="EMBL" id="EQC42813.1"/>
    </source>
</evidence>
<organism evidence="2 3">
    <name type="scientific">Saprolegnia diclina (strain VS20)</name>
    <dbReference type="NCBI Taxonomy" id="1156394"/>
    <lineage>
        <taxon>Eukaryota</taxon>
        <taxon>Sar</taxon>
        <taxon>Stramenopiles</taxon>
        <taxon>Oomycota</taxon>
        <taxon>Saprolegniomycetes</taxon>
        <taxon>Saprolegniales</taxon>
        <taxon>Saprolegniaceae</taxon>
        <taxon>Saprolegnia</taxon>
    </lineage>
</organism>
<evidence type="ECO:0000256" key="1">
    <source>
        <dbReference type="SAM" id="SignalP"/>
    </source>
</evidence>
<dbReference type="SUPFAM" id="SSF52058">
    <property type="entry name" value="L domain-like"/>
    <property type="match status" value="1"/>
</dbReference>
<name>T0SBL3_SAPDV</name>
<dbReference type="VEuPathDB" id="FungiDB:SDRG_00533"/>
<reference evidence="2 3" key="1">
    <citation type="submission" date="2012-04" db="EMBL/GenBank/DDBJ databases">
        <title>The Genome Sequence of Saprolegnia declina VS20.</title>
        <authorList>
            <consortium name="The Broad Institute Genome Sequencing Platform"/>
            <person name="Russ C."/>
            <person name="Nusbaum C."/>
            <person name="Tyler B."/>
            <person name="van West P."/>
            <person name="Dieguez-Uribeondo J."/>
            <person name="de Bruijn I."/>
            <person name="Tripathy S."/>
            <person name="Jiang R."/>
            <person name="Young S.K."/>
            <person name="Zeng Q."/>
            <person name="Gargeya S."/>
            <person name="Fitzgerald M."/>
            <person name="Haas B."/>
            <person name="Abouelleil A."/>
            <person name="Alvarado L."/>
            <person name="Arachchi H.M."/>
            <person name="Berlin A."/>
            <person name="Chapman S.B."/>
            <person name="Goldberg J."/>
            <person name="Griggs A."/>
            <person name="Gujja S."/>
            <person name="Hansen M."/>
            <person name="Howarth C."/>
            <person name="Imamovic A."/>
            <person name="Larimer J."/>
            <person name="McCowen C."/>
            <person name="Montmayeur A."/>
            <person name="Murphy C."/>
            <person name="Neiman D."/>
            <person name="Pearson M."/>
            <person name="Priest M."/>
            <person name="Roberts A."/>
            <person name="Saif S."/>
            <person name="Shea T."/>
            <person name="Sisk P."/>
            <person name="Sykes S."/>
            <person name="Wortman J."/>
            <person name="Nusbaum C."/>
            <person name="Birren B."/>
        </authorList>
    </citation>
    <scope>NUCLEOTIDE SEQUENCE [LARGE SCALE GENOMIC DNA]</scope>
    <source>
        <strain evidence="2 3">VS20</strain>
    </source>
</reference>
<feature type="signal peptide" evidence="1">
    <location>
        <begin position="1"/>
        <end position="16"/>
    </location>
</feature>
<dbReference type="Proteomes" id="UP000030762">
    <property type="component" value="Unassembled WGS sequence"/>
</dbReference>
<keyword evidence="3" id="KW-1185">Reference proteome</keyword>
<dbReference type="OrthoDB" id="6134357at2759"/>
<dbReference type="Gene3D" id="3.80.10.10">
    <property type="entry name" value="Ribonuclease Inhibitor"/>
    <property type="match status" value="1"/>
</dbReference>
<feature type="chain" id="PRO_5004584387" evidence="1">
    <location>
        <begin position="17"/>
        <end position="287"/>
    </location>
</feature>
<dbReference type="InterPro" id="IPR032675">
    <property type="entry name" value="LRR_dom_sf"/>
</dbReference>
<evidence type="ECO:0000313" key="3">
    <source>
        <dbReference type="Proteomes" id="UP000030762"/>
    </source>
</evidence>
<keyword evidence="1" id="KW-0732">Signal</keyword>
<dbReference type="OMA" id="LENCPMQ"/>
<dbReference type="RefSeq" id="XP_008604236.1">
    <property type="nucleotide sequence ID" value="XM_008606014.1"/>
</dbReference>
<dbReference type="EMBL" id="JH767132">
    <property type="protein sequence ID" value="EQC42813.1"/>
    <property type="molecule type" value="Genomic_DNA"/>
</dbReference>
<gene>
    <name evidence="2" type="ORF">SDRG_00533</name>
</gene>
<dbReference type="GeneID" id="19941260"/>
<sequence>MLRLLFVHLPLALGVATPCPHANATGDTLTSGTYCTPGVAVCRVNALCSEVWRSVSPLTTKIAGLASIGNLSSYEGTKLLVQNCSSGFRLEQTTLALPPSLTVFGLENCPMQAQMPSVSWPLSLTELYLSNGSLTAIPKGLPLSVEEFWMDGNQIADLIDAPLATKILSVERNQLRVLKDVDLTQTQKAYFGGNPLTVLSHVHFSKSLQLFKCNGCNFVLFIVDTKSFQALDALPEFDPDTQLGLLVDSIKSDAAYCANTVKGTIKMLHAKYPVCVSGASFGDGLVT</sequence>
<accession>T0SBL3</accession>
<dbReference type="InParanoid" id="T0SBL3"/>
<protein>
    <submittedName>
        <fullName evidence="2">Uncharacterized protein</fullName>
    </submittedName>
</protein>
<dbReference type="AlphaFoldDB" id="T0SBL3"/>